<evidence type="ECO:0000256" key="1">
    <source>
        <dbReference type="SAM" id="MobiDB-lite"/>
    </source>
</evidence>
<accession>A0A160DX26</accession>
<sequence length="59" mass="6580">MAQRHIPAGCRSALGPAWVAHRRGRPERTRPRRLRTGDARGSSHAACTGREYDVVRMLA</sequence>
<dbReference type="KEGG" id="dko:I596_2488"/>
<dbReference type="EMBL" id="CP015249">
    <property type="protein sequence ID" value="ANB18493.1"/>
    <property type="molecule type" value="Genomic_DNA"/>
</dbReference>
<protein>
    <submittedName>
        <fullName evidence="2">Uncharacterized protein</fullName>
    </submittedName>
</protein>
<feature type="compositionally biased region" description="Basic residues" evidence="1">
    <location>
        <begin position="21"/>
        <end position="34"/>
    </location>
</feature>
<organism evidence="2 3">
    <name type="scientific">Dokdonella koreensis DS-123</name>
    <dbReference type="NCBI Taxonomy" id="1300342"/>
    <lineage>
        <taxon>Bacteria</taxon>
        <taxon>Pseudomonadati</taxon>
        <taxon>Pseudomonadota</taxon>
        <taxon>Gammaproteobacteria</taxon>
        <taxon>Lysobacterales</taxon>
        <taxon>Rhodanobacteraceae</taxon>
        <taxon>Dokdonella</taxon>
    </lineage>
</organism>
<name>A0A160DX26_9GAMM</name>
<proteinExistence type="predicted"/>
<evidence type="ECO:0000313" key="2">
    <source>
        <dbReference type="EMBL" id="ANB18493.1"/>
    </source>
</evidence>
<dbReference type="AlphaFoldDB" id="A0A160DX26"/>
<gene>
    <name evidence="2" type="ORF">I596_2488</name>
</gene>
<dbReference type="Proteomes" id="UP000076830">
    <property type="component" value="Chromosome"/>
</dbReference>
<feature type="region of interest" description="Disordered" evidence="1">
    <location>
        <begin position="21"/>
        <end position="45"/>
    </location>
</feature>
<keyword evidence="3" id="KW-1185">Reference proteome</keyword>
<reference evidence="2 3" key="1">
    <citation type="submission" date="2016-04" db="EMBL/GenBank/DDBJ databases">
        <title>Complete genome sequence of Dokdonella koreensis DS-123T.</title>
        <authorList>
            <person name="Kim J.F."/>
            <person name="Lee H."/>
            <person name="Kwak M.-J."/>
        </authorList>
    </citation>
    <scope>NUCLEOTIDE SEQUENCE [LARGE SCALE GENOMIC DNA]</scope>
    <source>
        <strain evidence="2 3">DS-123</strain>
    </source>
</reference>
<evidence type="ECO:0000313" key="3">
    <source>
        <dbReference type="Proteomes" id="UP000076830"/>
    </source>
</evidence>